<dbReference type="Pfam" id="PF00071">
    <property type="entry name" value="Ras"/>
    <property type="match status" value="1"/>
</dbReference>
<evidence type="ECO:0000259" key="5">
    <source>
        <dbReference type="PROSITE" id="PS50212"/>
    </source>
</evidence>
<feature type="domain" description="N-terminal Ras-GEF" evidence="5">
    <location>
        <begin position="311"/>
        <end position="437"/>
    </location>
</feature>
<dbReference type="InterPro" id="IPR000651">
    <property type="entry name" value="Ras-like_Gua-exchang_fac_N"/>
</dbReference>
<dbReference type="Pfam" id="PF00618">
    <property type="entry name" value="RasGEF_N"/>
    <property type="match status" value="1"/>
</dbReference>
<gene>
    <name evidence="6" type="ORF">DHEL01_v203794</name>
</gene>
<sequence length="805" mass="90041">MDTVNIAIIGANGVGKSAFLQQALKMSRPASQLVTFNWTEPDGSQHTVNMFEVDLEAFDLGMDEPIRWPRQVNGMLTPRIDGTLVLYDVMNKESISSLPQTISSLSVSNYPLVLVATKCDNPEELRELDTASVAAAYPSAVANFTTSPNTPNNTRDSLQAILRAVVNADLHAVPGGDKSDAASQRRRAASAANLEPTIDPLNNGRPDSVHSKHSRASSDLSLLRGLSQQASDRDSYYRGSSARSPRAYAGQGLGQDDMNPTVSSQLRQTGVRLDLGAEPFYEVDESDVESFRTSMTEDMPLLQREESFMDRPAKMTGVAFDDLVDRLLAPRMTRADSNFADIFLCLYRKFAAPGQLFSAILTRLERGKEDKSAHYLGKKATQMRIIEVVARWVSLYPGDFARPTTKKTLERFINHLASEPAFSAAAGQMRHQLETFVVEDDDTAWAQSDDPPEDVSTASSHKSQDLEVPMASLSVDDHLSAEVRRPSQGSELSHLSHHERDFSAGETNYQYHTYGDYEREAAKMVPQATLPLNKFRYHIFMDTNPEDIAEEITRIDWIMFSSVRIRDWVRHVSLSTAEKERCRSLRNANRLIAHFNHVAKWVQNMVLIRDKAKHRAPCLERFMIIAHKLRKLNNYNGLGAVVAGLQNANIARLHATQALVSKEVWKQYQSAEKLMLNTKSSFAYRLAWENSPLPRIPYMALHRKDLTFAEEGNKTFVGPNGDRINWKKFEILGEILLPIMKSQGAPFPNLLKKHEVSRDLILDCRMELDEDALYQRSKQVEPGIGGTGGAADLKKKTMGFLRGGV</sequence>
<dbReference type="EMBL" id="MAVT02000238">
    <property type="protein sequence ID" value="POS77819.1"/>
    <property type="molecule type" value="Genomic_DNA"/>
</dbReference>
<dbReference type="InParanoid" id="A0A2P5I5M1"/>
<dbReference type="InterPro" id="IPR001806">
    <property type="entry name" value="Small_GTPase"/>
</dbReference>
<keyword evidence="1 2" id="KW-0344">Guanine-nucleotide releasing factor</keyword>
<dbReference type="GO" id="GO:0003924">
    <property type="term" value="F:GTPase activity"/>
    <property type="evidence" value="ECO:0007669"/>
    <property type="project" value="InterPro"/>
</dbReference>
<evidence type="ECO:0000256" key="2">
    <source>
        <dbReference type="PROSITE-ProRule" id="PRU00168"/>
    </source>
</evidence>
<dbReference type="SUPFAM" id="SSF52540">
    <property type="entry name" value="P-loop containing nucleoside triphosphate hydrolases"/>
    <property type="match status" value="1"/>
</dbReference>
<dbReference type="PROSITE" id="PS50009">
    <property type="entry name" value="RASGEF_CAT"/>
    <property type="match status" value="1"/>
</dbReference>
<dbReference type="Gene3D" id="1.10.840.10">
    <property type="entry name" value="Ras guanine-nucleotide exchange factors catalytic domain"/>
    <property type="match status" value="1"/>
</dbReference>
<dbReference type="GO" id="GO:0005085">
    <property type="term" value="F:guanyl-nucleotide exchange factor activity"/>
    <property type="evidence" value="ECO:0007669"/>
    <property type="project" value="UniProtKB-KW"/>
</dbReference>
<reference evidence="6" key="1">
    <citation type="submission" date="2017-09" db="EMBL/GenBank/DDBJ databases">
        <title>Polyketide synthases of a Diaporthe helianthi virulent isolate.</title>
        <authorList>
            <person name="Baroncelli R."/>
        </authorList>
    </citation>
    <scope>NUCLEOTIDE SEQUENCE [LARGE SCALE GENOMIC DNA]</scope>
    <source>
        <strain evidence="6">7/96</strain>
    </source>
</reference>
<dbReference type="Pfam" id="PF00617">
    <property type="entry name" value="RasGEF"/>
    <property type="match status" value="1"/>
</dbReference>
<proteinExistence type="predicted"/>
<dbReference type="PRINTS" id="PR00449">
    <property type="entry name" value="RASTRNSFRMNG"/>
</dbReference>
<evidence type="ECO:0000313" key="7">
    <source>
        <dbReference type="Proteomes" id="UP000094444"/>
    </source>
</evidence>
<evidence type="ECO:0000313" key="6">
    <source>
        <dbReference type="EMBL" id="POS77819.1"/>
    </source>
</evidence>
<evidence type="ECO:0000256" key="3">
    <source>
        <dbReference type="SAM" id="MobiDB-lite"/>
    </source>
</evidence>
<organism evidence="6 7">
    <name type="scientific">Diaporthe helianthi</name>
    <dbReference type="NCBI Taxonomy" id="158607"/>
    <lineage>
        <taxon>Eukaryota</taxon>
        <taxon>Fungi</taxon>
        <taxon>Dikarya</taxon>
        <taxon>Ascomycota</taxon>
        <taxon>Pezizomycotina</taxon>
        <taxon>Sordariomycetes</taxon>
        <taxon>Sordariomycetidae</taxon>
        <taxon>Diaporthales</taxon>
        <taxon>Diaporthaceae</taxon>
        <taxon>Diaporthe</taxon>
    </lineage>
</organism>
<protein>
    <submittedName>
        <fullName evidence="6">RasGEF domain-containing protein</fullName>
    </submittedName>
</protein>
<dbReference type="OrthoDB" id="28357at2759"/>
<dbReference type="SMART" id="SM00147">
    <property type="entry name" value="RasGEF"/>
    <property type="match status" value="1"/>
</dbReference>
<dbReference type="AlphaFoldDB" id="A0A2P5I5M1"/>
<dbReference type="InterPro" id="IPR023578">
    <property type="entry name" value="Ras_GEF_dom_sf"/>
</dbReference>
<name>A0A2P5I5M1_DIAHE</name>
<dbReference type="Proteomes" id="UP000094444">
    <property type="component" value="Unassembled WGS sequence"/>
</dbReference>
<feature type="domain" description="Ras-GEF" evidence="4">
    <location>
        <begin position="544"/>
        <end position="783"/>
    </location>
</feature>
<feature type="region of interest" description="Disordered" evidence="3">
    <location>
        <begin position="444"/>
        <end position="466"/>
    </location>
</feature>
<dbReference type="Gene3D" id="3.40.50.300">
    <property type="entry name" value="P-loop containing nucleotide triphosphate hydrolases"/>
    <property type="match status" value="1"/>
</dbReference>
<dbReference type="InterPro" id="IPR001895">
    <property type="entry name" value="RASGEF_cat_dom"/>
</dbReference>
<dbReference type="InterPro" id="IPR027417">
    <property type="entry name" value="P-loop_NTPase"/>
</dbReference>
<dbReference type="GO" id="GO:0005886">
    <property type="term" value="C:plasma membrane"/>
    <property type="evidence" value="ECO:0007669"/>
    <property type="project" value="TreeGrafter"/>
</dbReference>
<dbReference type="CDD" id="cd06224">
    <property type="entry name" value="REM"/>
    <property type="match status" value="1"/>
</dbReference>
<dbReference type="SUPFAM" id="SSF48366">
    <property type="entry name" value="Ras GEF"/>
    <property type="match status" value="1"/>
</dbReference>
<dbReference type="STRING" id="158607.A0A2P5I5M1"/>
<dbReference type="PANTHER" id="PTHR23113">
    <property type="entry name" value="GUANINE NUCLEOTIDE EXCHANGE FACTOR"/>
    <property type="match status" value="1"/>
</dbReference>
<dbReference type="PROSITE" id="PS50212">
    <property type="entry name" value="RASGEF_NTER"/>
    <property type="match status" value="1"/>
</dbReference>
<dbReference type="InterPro" id="IPR036964">
    <property type="entry name" value="RASGEF_cat_dom_sf"/>
</dbReference>
<dbReference type="Gene3D" id="1.20.870.10">
    <property type="entry name" value="Son of sevenless (SoS) protein Chain: S domain 1"/>
    <property type="match status" value="1"/>
</dbReference>
<dbReference type="InterPro" id="IPR008937">
    <property type="entry name" value="Ras-like_GEF"/>
</dbReference>
<keyword evidence="7" id="KW-1185">Reference proteome</keyword>
<dbReference type="GO" id="GO:0005525">
    <property type="term" value="F:GTP binding"/>
    <property type="evidence" value="ECO:0007669"/>
    <property type="project" value="InterPro"/>
</dbReference>
<accession>A0A2P5I5M1</accession>
<evidence type="ECO:0000256" key="1">
    <source>
        <dbReference type="ARBA" id="ARBA00022658"/>
    </source>
</evidence>
<dbReference type="GO" id="GO:0007265">
    <property type="term" value="P:Ras protein signal transduction"/>
    <property type="evidence" value="ECO:0007669"/>
    <property type="project" value="TreeGrafter"/>
</dbReference>
<evidence type="ECO:0000259" key="4">
    <source>
        <dbReference type="PROSITE" id="PS50009"/>
    </source>
</evidence>
<dbReference type="PANTHER" id="PTHR23113:SF348">
    <property type="entry name" value="GUANYL-NUCLEOTIDE EXCHANGE FACTOR RASGEF, PUTATIVE (AFU_ORTHOLOGUE AFUA_1G04700)-RELATED"/>
    <property type="match status" value="1"/>
</dbReference>
<feature type="region of interest" description="Disordered" evidence="3">
    <location>
        <begin position="173"/>
        <end position="261"/>
    </location>
</feature>
<dbReference type="CDD" id="cd00882">
    <property type="entry name" value="Ras_like_GTPase"/>
    <property type="match status" value="1"/>
</dbReference>
<comment type="caution">
    <text evidence="6">The sequence shown here is derived from an EMBL/GenBank/DDBJ whole genome shotgun (WGS) entry which is preliminary data.</text>
</comment>